<dbReference type="EMBL" id="PJRQ01000029">
    <property type="protein sequence ID" value="PLR13394.1"/>
    <property type="molecule type" value="Genomic_DNA"/>
</dbReference>
<evidence type="ECO:0000313" key="5">
    <source>
        <dbReference type="Proteomes" id="UP000281192"/>
    </source>
</evidence>
<dbReference type="KEGG" id="cfh:C1707_23710"/>
<evidence type="ECO:0000313" key="2">
    <source>
        <dbReference type="EMBL" id="AYV49018.1"/>
    </source>
</evidence>
<evidence type="ECO:0000256" key="1">
    <source>
        <dbReference type="SAM" id="Phobius"/>
    </source>
</evidence>
<keyword evidence="5" id="KW-1185">Reference proteome</keyword>
<evidence type="ECO:0000313" key="3">
    <source>
        <dbReference type="EMBL" id="PLR13394.1"/>
    </source>
</evidence>
<proteinExistence type="predicted"/>
<accession>A0A2N5CSF6</accession>
<keyword evidence="1" id="KW-1133">Transmembrane helix</keyword>
<keyword evidence="1" id="KW-0472">Membrane</keyword>
<reference evidence="2 5" key="2">
    <citation type="submission" date="2018-01" db="EMBL/GenBank/DDBJ databases">
        <title>Complete genome sequence of Caulobacter flavus RHGG3.</title>
        <authorList>
            <person name="Yang E."/>
        </authorList>
    </citation>
    <scope>NUCLEOTIDE SEQUENCE [LARGE SCALE GENOMIC DNA]</scope>
    <source>
        <strain evidence="2 5">RHGG3</strain>
    </source>
</reference>
<name>A0A2N5CSF6_9CAUL</name>
<gene>
    <name evidence="2" type="ORF">C1707_23710</name>
    <name evidence="3" type="ORF">CFHF_14535</name>
</gene>
<sequence length="190" mass="20292">MGDPAASPWPLRDAAVRAAPILAAFVGWHALWNWAVPLDPALSPPPRAQSVLTIGVFSTPTDKPAPDGYAFETVDGHALRLICAPPAAKSELAKDACLSGGGRVGDHARRYVAVRYHALPGAGDAPPRGVLLGAKAGPDWLLKPEEQKARLSALAETDRRGKVHWRTAISAIVTLLLGFLALRLLRRLQR</sequence>
<dbReference type="OrthoDB" id="7186391at2"/>
<dbReference type="AlphaFoldDB" id="A0A2N5CSF6"/>
<dbReference type="RefSeq" id="WP_101713714.1">
    <property type="nucleotide sequence ID" value="NZ_CP026100.1"/>
</dbReference>
<dbReference type="Proteomes" id="UP000234483">
    <property type="component" value="Unassembled WGS sequence"/>
</dbReference>
<dbReference type="EMBL" id="CP026100">
    <property type="protein sequence ID" value="AYV49018.1"/>
    <property type="molecule type" value="Genomic_DNA"/>
</dbReference>
<dbReference type="Proteomes" id="UP000281192">
    <property type="component" value="Chromosome"/>
</dbReference>
<organism evidence="3 4">
    <name type="scientific">Caulobacter flavus</name>
    <dbReference type="NCBI Taxonomy" id="1679497"/>
    <lineage>
        <taxon>Bacteria</taxon>
        <taxon>Pseudomonadati</taxon>
        <taxon>Pseudomonadota</taxon>
        <taxon>Alphaproteobacteria</taxon>
        <taxon>Caulobacterales</taxon>
        <taxon>Caulobacteraceae</taxon>
        <taxon>Caulobacter</taxon>
    </lineage>
</organism>
<evidence type="ECO:0000313" key="4">
    <source>
        <dbReference type="Proteomes" id="UP000234483"/>
    </source>
</evidence>
<keyword evidence="1" id="KW-0812">Transmembrane</keyword>
<feature type="transmembrane region" description="Helical" evidence="1">
    <location>
        <begin position="163"/>
        <end position="185"/>
    </location>
</feature>
<protein>
    <submittedName>
        <fullName evidence="3">Uncharacterized protein</fullName>
    </submittedName>
</protein>
<reference evidence="3 4" key="1">
    <citation type="submission" date="2017-12" db="EMBL/GenBank/DDBJ databases">
        <title>The genome sequence of Caulobacter flavus CGMCC1 15093.</title>
        <authorList>
            <person name="Gao J."/>
            <person name="Mao X."/>
            <person name="Sun J."/>
        </authorList>
    </citation>
    <scope>NUCLEOTIDE SEQUENCE [LARGE SCALE GENOMIC DNA]</scope>
    <source>
        <strain evidence="3 4">CGMCC1 15093</strain>
    </source>
</reference>